<feature type="region of interest" description="Disordered" evidence="1">
    <location>
        <begin position="265"/>
        <end position="317"/>
    </location>
</feature>
<feature type="region of interest" description="Disordered" evidence="1">
    <location>
        <begin position="67"/>
        <end position="90"/>
    </location>
</feature>
<feature type="compositionally biased region" description="Polar residues" evidence="1">
    <location>
        <begin position="269"/>
        <end position="284"/>
    </location>
</feature>
<name>A0ABR4N940_9FUNG</name>
<dbReference type="InterPro" id="IPR036388">
    <property type="entry name" value="WH-like_DNA-bd_sf"/>
</dbReference>
<gene>
    <name evidence="3" type="ORF">HK105_204388</name>
</gene>
<feature type="compositionally biased region" description="Low complexity" evidence="1">
    <location>
        <begin position="81"/>
        <end position="90"/>
    </location>
</feature>
<evidence type="ECO:0000259" key="2">
    <source>
        <dbReference type="Pfam" id="PF04433"/>
    </source>
</evidence>
<keyword evidence="4" id="KW-1185">Reference proteome</keyword>
<evidence type="ECO:0000313" key="3">
    <source>
        <dbReference type="EMBL" id="KAL2915964.1"/>
    </source>
</evidence>
<dbReference type="PANTHER" id="PTHR12374:SF20">
    <property type="entry name" value="TRANSCRIPTIONAL ADAPTER 2-ALPHA"/>
    <property type="match status" value="1"/>
</dbReference>
<evidence type="ECO:0000256" key="1">
    <source>
        <dbReference type="SAM" id="MobiDB-lite"/>
    </source>
</evidence>
<accession>A0ABR4N940</accession>
<protein>
    <recommendedName>
        <fullName evidence="2">SWIRM domain-containing protein</fullName>
    </recommendedName>
</protein>
<feature type="compositionally biased region" description="Low complexity" evidence="1">
    <location>
        <begin position="307"/>
        <end position="317"/>
    </location>
</feature>
<evidence type="ECO:0000313" key="4">
    <source>
        <dbReference type="Proteomes" id="UP001527925"/>
    </source>
</evidence>
<reference evidence="3 4" key="1">
    <citation type="submission" date="2023-09" db="EMBL/GenBank/DDBJ databases">
        <title>Pangenome analysis of Batrachochytrium dendrobatidis and related Chytrids.</title>
        <authorList>
            <person name="Yacoub M.N."/>
            <person name="Stajich J.E."/>
            <person name="James T.Y."/>
        </authorList>
    </citation>
    <scope>NUCLEOTIDE SEQUENCE [LARGE SCALE GENOMIC DNA]</scope>
    <source>
        <strain evidence="3 4">JEL0888</strain>
    </source>
</reference>
<dbReference type="InterPro" id="IPR007526">
    <property type="entry name" value="SWIRM"/>
</dbReference>
<sequence>MLARGAPRSRSASPPAALAAFPGPLAFARAAAHAAAQAAAAGHGASGSFGGVIRSAALPAAAARQRASSPLAAHPPKRLRASGVSGSPSSSPLAALVADEEIARDLLAPGRVGAIDMAKYRNTAGAPPVFWKKGGLLYIPPDTPGYAALTPEELTICSTLRIMPDQYLHIKEVIMTQVERRGPFKKRDAKSWFRIDVNKTAILFDWFRALGWIPDDNEWERRFRSGRTGTAASASASPVPASVASVSAALASAALASSPLQMRHHALDAQQQHPLSASFKSASPSPMREPGHAKSASPTLTREHAHAAPAPRPLAALRAPLAMGQSLSQPAIPTYATLQDSTDVVMLSREP</sequence>
<comment type="caution">
    <text evidence="3">The sequence shown here is derived from an EMBL/GenBank/DDBJ whole genome shotgun (WGS) entry which is preliminary data.</text>
</comment>
<dbReference type="PANTHER" id="PTHR12374">
    <property type="entry name" value="TRANSCRIPTIONAL ADAPTOR 2 ADA2 -RELATED"/>
    <property type="match status" value="1"/>
</dbReference>
<dbReference type="InterPro" id="IPR009057">
    <property type="entry name" value="Homeodomain-like_sf"/>
</dbReference>
<proteinExistence type="predicted"/>
<dbReference type="SUPFAM" id="SSF46689">
    <property type="entry name" value="Homeodomain-like"/>
    <property type="match status" value="1"/>
</dbReference>
<dbReference type="Proteomes" id="UP001527925">
    <property type="component" value="Unassembled WGS sequence"/>
</dbReference>
<dbReference type="EMBL" id="JADGIZ020000019">
    <property type="protein sequence ID" value="KAL2915964.1"/>
    <property type="molecule type" value="Genomic_DNA"/>
</dbReference>
<dbReference type="Pfam" id="PF04433">
    <property type="entry name" value="SWIRM"/>
    <property type="match status" value="1"/>
</dbReference>
<organism evidence="3 4">
    <name type="scientific">Polyrhizophydium stewartii</name>
    <dbReference type="NCBI Taxonomy" id="2732419"/>
    <lineage>
        <taxon>Eukaryota</taxon>
        <taxon>Fungi</taxon>
        <taxon>Fungi incertae sedis</taxon>
        <taxon>Chytridiomycota</taxon>
        <taxon>Chytridiomycota incertae sedis</taxon>
        <taxon>Chytridiomycetes</taxon>
        <taxon>Rhizophydiales</taxon>
        <taxon>Rhizophydiales incertae sedis</taxon>
        <taxon>Polyrhizophydium</taxon>
    </lineage>
</organism>
<dbReference type="Gene3D" id="1.10.10.10">
    <property type="entry name" value="Winged helix-like DNA-binding domain superfamily/Winged helix DNA-binding domain"/>
    <property type="match status" value="1"/>
</dbReference>
<feature type="domain" description="SWIRM" evidence="2">
    <location>
        <begin position="147"/>
        <end position="213"/>
    </location>
</feature>